<proteinExistence type="predicted"/>
<evidence type="ECO:0000256" key="1">
    <source>
        <dbReference type="ARBA" id="ARBA00022723"/>
    </source>
</evidence>
<dbReference type="Proteomes" id="UP000268229">
    <property type="component" value="Chromosome"/>
</dbReference>
<dbReference type="STRING" id="326522.BWD08_06380"/>
<organism evidence="4 5">
    <name type="scientific">Neisseria animaloris</name>
    <dbReference type="NCBI Taxonomy" id="326522"/>
    <lineage>
        <taxon>Bacteria</taxon>
        <taxon>Pseudomonadati</taxon>
        <taxon>Pseudomonadota</taxon>
        <taxon>Betaproteobacteria</taxon>
        <taxon>Neisseriales</taxon>
        <taxon>Neisseriaceae</taxon>
        <taxon>Neisseria</taxon>
    </lineage>
</organism>
<feature type="chain" id="PRO_5019066044" evidence="2">
    <location>
        <begin position="22"/>
        <end position="176"/>
    </location>
</feature>
<name>A0A448UCD0_9NEIS</name>
<dbReference type="Pfam" id="PF07883">
    <property type="entry name" value="Cupin_2"/>
    <property type="match status" value="1"/>
</dbReference>
<feature type="domain" description="Cupin type-2" evidence="3">
    <location>
        <begin position="83"/>
        <end position="152"/>
    </location>
</feature>
<evidence type="ECO:0000313" key="5">
    <source>
        <dbReference type="Proteomes" id="UP000268229"/>
    </source>
</evidence>
<dbReference type="AlphaFoldDB" id="A0A448UCD0"/>
<gene>
    <name evidence="4" type="ORF">NCTC12227_01284</name>
</gene>
<dbReference type="OrthoDB" id="3231985at2"/>
<dbReference type="GO" id="GO:0016853">
    <property type="term" value="F:isomerase activity"/>
    <property type="evidence" value="ECO:0007669"/>
    <property type="project" value="UniProtKB-KW"/>
</dbReference>
<evidence type="ECO:0000313" key="4">
    <source>
        <dbReference type="EMBL" id="VEJ21542.1"/>
    </source>
</evidence>
<dbReference type="InterPro" id="IPR014710">
    <property type="entry name" value="RmlC-like_jellyroll"/>
</dbReference>
<dbReference type="EMBL" id="LR134516">
    <property type="protein sequence ID" value="VEJ21542.1"/>
    <property type="molecule type" value="Genomic_DNA"/>
</dbReference>
<dbReference type="CDD" id="cd02221">
    <property type="entry name" value="cupin_TM1287-like"/>
    <property type="match status" value="1"/>
</dbReference>
<sequence length="176" mass="18914">MKKEALFVVIAGLLSVHLAVAAPPTPTQTDKTPVDRSVQVYKKSKLMQWNREKAGGGEGPLLGEFAYTRHQTDDQDAFREAGWLTLPKGASIGLHKHIDNEDIYIIVSGKGLFTDSNNKETRVGPGDITIARPGQSHALKNIGSKPLVFINVVAQRAPSAVNPAAGKVAPVKEQAK</sequence>
<keyword evidence="1" id="KW-0479">Metal-binding</keyword>
<keyword evidence="5" id="KW-1185">Reference proteome</keyword>
<dbReference type="PANTHER" id="PTHR35848:SF6">
    <property type="entry name" value="CUPIN TYPE-2 DOMAIN-CONTAINING PROTEIN"/>
    <property type="match status" value="1"/>
</dbReference>
<dbReference type="InterPro" id="IPR011051">
    <property type="entry name" value="RmlC_Cupin_sf"/>
</dbReference>
<dbReference type="InterPro" id="IPR013096">
    <property type="entry name" value="Cupin_2"/>
</dbReference>
<evidence type="ECO:0000259" key="3">
    <source>
        <dbReference type="Pfam" id="PF07883"/>
    </source>
</evidence>
<dbReference type="InterPro" id="IPR051610">
    <property type="entry name" value="GPI/OXD"/>
</dbReference>
<keyword evidence="4" id="KW-0413">Isomerase</keyword>
<keyword evidence="2" id="KW-0732">Signal</keyword>
<reference evidence="4 5" key="1">
    <citation type="submission" date="2018-12" db="EMBL/GenBank/DDBJ databases">
        <authorList>
            <consortium name="Pathogen Informatics"/>
        </authorList>
    </citation>
    <scope>NUCLEOTIDE SEQUENCE [LARGE SCALE GENOMIC DNA]</scope>
    <source>
        <strain evidence="4 5">NCTC12227</strain>
    </source>
</reference>
<evidence type="ECO:0000256" key="2">
    <source>
        <dbReference type="SAM" id="SignalP"/>
    </source>
</evidence>
<dbReference type="GO" id="GO:0046872">
    <property type="term" value="F:metal ion binding"/>
    <property type="evidence" value="ECO:0007669"/>
    <property type="project" value="UniProtKB-KW"/>
</dbReference>
<protein>
    <submittedName>
        <fullName evidence="4">Thermophilic glucose-6-phosphate isomerase and related metalloenzymes</fullName>
    </submittedName>
</protein>
<accession>A0A448UCD0</accession>
<dbReference type="KEGG" id="nani:NCTC12227_01284"/>
<dbReference type="SUPFAM" id="SSF51182">
    <property type="entry name" value="RmlC-like cupins"/>
    <property type="match status" value="1"/>
</dbReference>
<dbReference type="RefSeq" id="WP_126304777.1">
    <property type="nucleotide sequence ID" value="NZ_LR134516.1"/>
</dbReference>
<feature type="signal peptide" evidence="2">
    <location>
        <begin position="1"/>
        <end position="21"/>
    </location>
</feature>
<dbReference type="Gene3D" id="2.60.120.10">
    <property type="entry name" value="Jelly Rolls"/>
    <property type="match status" value="1"/>
</dbReference>
<dbReference type="PANTHER" id="PTHR35848">
    <property type="entry name" value="OXALATE-BINDING PROTEIN"/>
    <property type="match status" value="1"/>
</dbReference>